<evidence type="ECO:0000256" key="6">
    <source>
        <dbReference type="ARBA" id="ARBA00012863"/>
    </source>
</evidence>
<dbReference type="InterPro" id="IPR050138">
    <property type="entry name" value="DHOase/Allantoinase_Hydrolase"/>
</dbReference>
<evidence type="ECO:0000256" key="8">
    <source>
        <dbReference type="ARBA" id="ARBA00022801"/>
    </source>
</evidence>
<dbReference type="FunFam" id="3.20.20.140:FF:000032">
    <property type="entry name" value="Allantoinase Dal1"/>
    <property type="match status" value="1"/>
</dbReference>
<dbReference type="Proteomes" id="UP000267251">
    <property type="component" value="Unassembled WGS sequence"/>
</dbReference>
<dbReference type="InterPro" id="IPR002195">
    <property type="entry name" value="Dihydroorotase_CS"/>
</dbReference>
<dbReference type="GO" id="GO:0000256">
    <property type="term" value="P:allantoin catabolic process"/>
    <property type="evidence" value="ECO:0007669"/>
    <property type="project" value="UniProtKB-UniPathway"/>
</dbReference>
<dbReference type="NCBIfam" id="TIGR03178">
    <property type="entry name" value="allantoinase"/>
    <property type="match status" value="1"/>
</dbReference>
<dbReference type="UniPathway" id="UPA00395">
    <property type="reaction ID" value="UER00653"/>
</dbReference>
<dbReference type="GO" id="GO:0050897">
    <property type="term" value="F:cobalt ion binding"/>
    <property type="evidence" value="ECO:0007669"/>
    <property type="project" value="InterPro"/>
</dbReference>
<dbReference type="AlphaFoldDB" id="A0A4P9Y1N3"/>
<comment type="similarity">
    <text evidence="4">Belongs to the metallo-dependent hydrolases superfamily. Allantoinase family.</text>
</comment>
<dbReference type="PANTHER" id="PTHR43668">
    <property type="entry name" value="ALLANTOINASE"/>
    <property type="match status" value="1"/>
</dbReference>
<keyword evidence="12" id="KW-1185">Reference proteome</keyword>
<keyword evidence="8" id="KW-0378">Hydrolase</keyword>
<dbReference type="GO" id="GO:0008270">
    <property type="term" value="F:zinc ion binding"/>
    <property type="evidence" value="ECO:0007669"/>
    <property type="project" value="InterPro"/>
</dbReference>
<dbReference type="GO" id="GO:0006145">
    <property type="term" value="P:purine nucleobase catabolic process"/>
    <property type="evidence" value="ECO:0007669"/>
    <property type="project" value="TreeGrafter"/>
</dbReference>
<evidence type="ECO:0000256" key="4">
    <source>
        <dbReference type="ARBA" id="ARBA00010368"/>
    </source>
</evidence>
<protein>
    <recommendedName>
        <fullName evidence="6">allantoinase</fullName>
        <ecNumber evidence="6">3.5.2.5</ecNumber>
    </recommendedName>
</protein>
<dbReference type="OrthoDB" id="10258955at2759"/>
<comment type="cofactor">
    <cofactor evidence="2">
        <name>Zn(2+)</name>
        <dbReference type="ChEBI" id="CHEBI:29105"/>
    </cofactor>
</comment>
<feature type="domain" description="Amidohydrolase-related" evidence="10">
    <location>
        <begin position="65"/>
        <end position="447"/>
    </location>
</feature>
<reference evidence="12" key="1">
    <citation type="journal article" date="2018" name="Nat. Microbiol.">
        <title>Leveraging single-cell genomics to expand the fungal tree of life.</title>
        <authorList>
            <person name="Ahrendt S.R."/>
            <person name="Quandt C.A."/>
            <person name="Ciobanu D."/>
            <person name="Clum A."/>
            <person name="Salamov A."/>
            <person name="Andreopoulos B."/>
            <person name="Cheng J.F."/>
            <person name="Woyke T."/>
            <person name="Pelin A."/>
            <person name="Henrissat B."/>
            <person name="Reynolds N.K."/>
            <person name="Benny G.L."/>
            <person name="Smith M.E."/>
            <person name="James T.Y."/>
            <person name="Grigoriev I.V."/>
        </authorList>
    </citation>
    <scope>NUCLEOTIDE SEQUENCE [LARGE SCALE GENOMIC DNA]</scope>
</reference>
<evidence type="ECO:0000259" key="10">
    <source>
        <dbReference type="Pfam" id="PF01979"/>
    </source>
</evidence>
<dbReference type="InterPro" id="IPR011059">
    <property type="entry name" value="Metal-dep_hydrolase_composite"/>
</dbReference>
<dbReference type="PANTHER" id="PTHR43668:SF2">
    <property type="entry name" value="ALLANTOINASE"/>
    <property type="match status" value="1"/>
</dbReference>
<dbReference type="SUPFAM" id="SSF51556">
    <property type="entry name" value="Metallo-dependent hydrolases"/>
    <property type="match status" value="1"/>
</dbReference>
<sequence length="467" mass="51225">MQDPSPLLKIITGHRVCLDGKNPPGPATLYIGEEGKIQRVEPGHCALSDHPGLDASFFLDAGYLTLLPGLVDAHVHLNEPGRTEWEGFFTGTRAAVQGGCTTVVDMPLNAIPPTTTVAHLDVKKRAAQGQCHVDVSLWGGMVPGNALEMRGMMEEGVGGFKGFLIDSGVEEFPAVTERDIRLAFEAVQGTKAVLMFHAEMELEQDESSPRSKEQDPRAYTTFLESRPSRMEEKAIHLILRLCEEYQTVRCHIVHLSAASAIPALAEAQKRGVPVTVETCAHYLTLQSQDIPDGQTQYKCCPPIRDGRNKDLLWQGLLKGVISMVVSDHSPCLSELKRLDEGDFLQAWGGVGGVGYTLALVWTEAARRGDVRVEDLVKWLCVAPAQHAGLEKTKGSLLPGHDADLVVWDPEEMDEIRMEGMAFKNKVSPYIGMQVQGRVHCTILRGKTIYHKDHGHELARGRVIPAVL</sequence>
<evidence type="ECO:0000313" key="11">
    <source>
        <dbReference type="EMBL" id="RKP12707.1"/>
    </source>
</evidence>
<keyword evidence="7" id="KW-0479">Metal-binding</keyword>
<organism evidence="11 12">
    <name type="scientific">Piptocephalis cylindrospora</name>
    <dbReference type="NCBI Taxonomy" id="1907219"/>
    <lineage>
        <taxon>Eukaryota</taxon>
        <taxon>Fungi</taxon>
        <taxon>Fungi incertae sedis</taxon>
        <taxon>Zoopagomycota</taxon>
        <taxon>Zoopagomycotina</taxon>
        <taxon>Zoopagomycetes</taxon>
        <taxon>Zoopagales</taxon>
        <taxon>Piptocephalidaceae</taxon>
        <taxon>Piptocephalis</taxon>
    </lineage>
</organism>
<dbReference type="GO" id="GO:0004038">
    <property type="term" value="F:allantoinase activity"/>
    <property type="evidence" value="ECO:0007669"/>
    <property type="project" value="UniProtKB-EC"/>
</dbReference>
<name>A0A4P9Y1N3_9FUNG</name>
<dbReference type="EC" id="3.5.2.5" evidence="6"/>
<dbReference type="InterPro" id="IPR032466">
    <property type="entry name" value="Metal_Hydrolase"/>
</dbReference>
<dbReference type="EMBL" id="KZ988233">
    <property type="protein sequence ID" value="RKP12707.1"/>
    <property type="molecule type" value="Genomic_DNA"/>
</dbReference>
<evidence type="ECO:0000256" key="9">
    <source>
        <dbReference type="ARBA" id="ARBA00022833"/>
    </source>
</evidence>
<comment type="subunit">
    <text evidence="5">Homotetramer.</text>
</comment>
<comment type="pathway">
    <text evidence="3">Nitrogen metabolism; (S)-allantoin degradation; allantoate from (S)-allantoin: step 1/1.</text>
</comment>
<dbReference type="PROSITE" id="PS00482">
    <property type="entry name" value="DIHYDROOROTASE_1"/>
    <property type="match status" value="1"/>
</dbReference>
<evidence type="ECO:0000256" key="5">
    <source>
        <dbReference type="ARBA" id="ARBA00011881"/>
    </source>
</evidence>
<dbReference type="GO" id="GO:0005737">
    <property type="term" value="C:cytoplasm"/>
    <property type="evidence" value="ECO:0007669"/>
    <property type="project" value="TreeGrafter"/>
</dbReference>
<accession>A0A4P9Y1N3</accession>
<evidence type="ECO:0000256" key="7">
    <source>
        <dbReference type="ARBA" id="ARBA00022723"/>
    </source>
</evidence>
<proteinExistence type="inferred from homology"/>
<dbReference type="Gene3D" id="3.20.20.140">
    <property type="entry name" value="Metal-dependent hydrolases"/>
    <property type="match status" value="1"/>
</dbReference>
<keyword evidence="9" id="KW-0862">Zinc</keyword>
<evidence type="ECO:0000313" key="12">
    <source>
        <dbReference type="Proteomes" id="UP000267251"/>
    </source>
</evidence>
<dbReference type="Pfam" id="PF01979">
    <property type="entry name" value="Amidohydro_1"/>
    <property type="match status" value="1"/>
</dbReference>
<dbReference type="InterPro" id="IPR006680">
    <property type="entry name" value="Amidohydro-rel"/>
</dbReference>
<evidence type="ECO:0000256" key="3">
    <source>
        <dbReference type="ARBA" id="ARBA00004968"/>
    </source>
</evidence>
<gene>
    <name evidence="11" type="ORF">BJ684DRAFT_11101</name>
</gene>
<dbReference type="InterPro" id="IPR017593">
    <property type="entry name" value="Allantoinase"/>
</dbReference>
<evidence type="ECO:0000256" key="1">
    <source>
        <dbReference type="ARBA" id="ARBA00001756"/>
    </source>
</evidence>
<evidence type="ECO:0000256" key="2">
    <source>
        <dbReference type="ARBA" id="ARBA00001947"/>
    </source>
</evidence>
<dbReference type="SUPFAM" id="SSF51338">
    <property type="entry name" value="Composite domain of metallo-dependent hydrolases"/>
    <property type="match status" value="1"/>
</dbReference>
<comment type="catalytic activity">
    <reaction evidence="1">
        <text>(S)-allantoin + H2O = allantoate + H(+)</text>
        <dbReference type="Rhea" id="RHEA:17029"/>
        <dbReference type="ChEBI" id="CHEBI:15377"/>
        <dbReference type="ChEBI" id="CHEBI:15378"/>
        <dbReference type="ChEBI" id="CHEBI:15678"/>
        <dbReference type="ChEBI" id="CHEBI:17536"/>
        <dbReference type="EC" id="3.5.2.5"/>
    </reaction>
</comment>